<dbReference type="InterPro" id="IPR006597">
    <property type="entry name" value="Sel1-like"/>
</dbReference>
<evidence type="ECO:0000256" key="1">
    <source>
        <dbReference type="SAM" id="SignalP"/>
    </source>
</evidence>
<evidence type="ECO:0008006" key="4">
    <source>
        <dbReference type="Google" id="ProtNLM"/>
    </source>
</evidence>
<name>A0A433ZYF3_MORMO</name>
<dbReference type="InterPro" id="IPR011990">
    <property type="entry name" value="TPR-like_helical_dom_sf"/>
</dbReference>
<accession>A0A433ZYF3</accession>
<protein>
    <recommendedName>
        <fullName evidence="4">Sel1 repeat family protein</fullName>
    </recommendedName>
</protein>
<dbReference type="Proteomes" id="UP000286908">
    <property type="component" value="Unassembled WGS sequence"/>
</dbReference>
<keyword evidence="1" id="KW-0732">Signal</keyword>
<comment type="caution">
    <text evidence="2">The sequence shown here is derived from an EMBL/GenBank/DDBJ whole genome shotgun (WGS) entry which is preliminary data.</text>
</comment>
<dbReference type="AlphaFoldDB" id="A0A433ZYF3"/>
<reference evidence="2 3" key="1">
    <citation type="submission" date="2017-08" db="EMBL/GenBank/DDBJ databases">
        <title>Draft genome sequence of pheromone producing symbiont Morganella morganii, of the female New Zealand grass grub Costelytra giveni.</title>
        <authorList>
            <person name="Laugraud A."/>
            <person name="Young S.D."/>
            <person name="Hurst M.H."/>
        </authorList>
    </citation>
    <scope>NUCLEOTIDE SEQUENCE [LARGE SCALE GENOMIC DNA]</scope>
    <source>
        <strain evidence="2 3">MMsCG</strain>
    </source>
</reference>
<evidence type="ECO:0000313" key="3">
    <source>
        <dbReference type="Proteomes" id="UP000286908"/>
    </source>
</evidence>
<feature type="chain" id="PRO_5019213183" description="Sel1 repeat family protein" evidence="1">
    <location>
        <begin position="21"/>
        <end position="120"/>
    </location>
</feature>
<feature type="signal peptide" evidence="1">
    <location>
        <begin position="1"/>
        <end position="20"/>
    </location>
</feature>
<dbReference type="SMART" id="SM00671">
    <property type="entry name" value="SEL1"/>
    <property type="match status" value="1"/>
</dbReference>
<evidence type="ECO:0000313" key="2">
    <source>
        <dbReference type="EMBL" id="RUT67149.1"/>
    </source>
</evidence>
<organism evidence="2 3">
    <name type="scientific">Morganella morganii</name>
    <name type="common">Proteus morganii</name>
    <dbReference type="NCBI Taxonomy" id="582"/>
    <lineage>
        <taxon>Bacteria</taxon>
        <taxon>Pseudomonadati</taxon>
        <taxon>Pseudomonadota</taxon>
        <taxon>Gammaproteobacteria</taxon>
        <taxon>Enterobacterales</taxon>
        <taxon>Morganellaceae</taxon>
        <taxon>Morganella</taxon>
    </lineage>
</organism>
<dbReference type="SUPFAM" id="SSF81901">
    <property type="entry name" value="HCP-like"/>
    <property type="match status" value="1"/>
</dbReference>
<proteinExistence type="predicted"/>
<dbReference type="Pfam" id="PF08238">
    <property type="entry name" value="Sel1"/>
    <property type="match status" value="1"/>
</dbReference>
<dbReference type="OrthoDB" id="6466104at2"/>
<dbReference type="EMBL" id="NRQY01000001">
    <property type="protein sequence ID" value="RUT67149.1"/>
    <property type="molecule type" value="Genomic_DNA"/>
</dbReference>
<gene>
    <name evidence="2" type="ORF">CKG00_12815</name>
</gene>
<sequence>MKIYSRTLIAMLFTPLLCSAGTPPQNVEMLSIKAGQGETNAQFLLGTLYLTGRYGVKKDIEKGKYYLLIAAGKGDSDAKRFLALQYYNEKNYFAFLHLFSEYCWDIPEQNTKYQIPNNIF</sequence>
<dbReference type="Gene3D" id="1.25.40.10">
    <property type="entry name" value="Tetratricopeptide repeat domain"/>
    <property type="match status" value="1"/>
</dbReference>